<dbReference type="PRINTS" id="PR01407">
    <property type="entry name" value="BUTYPHLNCDUF"/>
</dbReference>
<protein>
    <submittedName>
        <fullName evidence="8">Uncharacterized protein</fullName>
    </submittedName>
</protein>
<dbReference type="AlphaFoldDB" id="A0A8C3S2D1"/>
<reference evidence="8" key="2">
    <citation type="submission" date="2025-09" db="UniProtKB">
        <authorList>
            <consortium name="Ensembl"/>
        </authorList>
    </citation>
    <scope>IDENTIFICATION</scope>
</reference>
<dbReference type="Gene3D" id="3.30.40.10">
    <property type="entry name" value="Zinc/RING finger domain, C3HC4 (zinc finger)"/>
    <property type="match status" value="1"/>
</dbReference>
<dbReference type="Pfam" id="PF00622">
    <property type="entry name" value="SPRY"/>
    <property type="match status" value="1"/>
</dbReference>
<evidence type="ECO:0000256" key="1">
    <source>
        <dbReference type="ARBA" id="ARBA00022723"/>
    </source>
</evidence>
<dbReference type="InterPro" id="IPR050143">
    <property type="entry name" value="TRIM/RBCC"/>
</dbReference>
<dbReference type="InterPro" id="IPR035033">
    <property type="entry name" value="PRY/SPRY_TRIM39"/>
</dbReference>
<dbReference type="Pfam" id="PF15227">
    <property type="entry name" value="zf-C3HC4_4"/>
    <property type="match status" value="1"/>
</dbReference>
<feature type="compositionally biased region" description="Pro residues" evidence="5">
    <location>
        <begin position="266"/>
        <end position="276"/>
    </location>
</feature>
<dbReference type="GO" id="GO:0008270">
    <property type="term" value="F:zinc ion binding"/>
    <property type="evidence" value="ECO:0007669"/>
    <property type="project" value="UniProtKB-KW"/>
</dbReference>
<keyword evidence="1" id="KW-0479">Metal-binding</keyword>
<keyword evidence="3" id="KW-0862">Zinc</keyword>
<dbReference type="SUPFAM" id="SSF57850">
    <property type="entry name" value="RING/U-box"/>
    <property type="match status" value="1"/>
</dbReference>
<dbReference type="PROSITE" id="PS50089">
    <property type="entry name" value="ZF_RING_2"/>
    <property type="match status" value="1"/>
</dbReference>
<feature type="region of interest" description="Disordered" evidence="5">
    <location>
        <begin position="261"/>
        <end position="323"/>
    </location>
</feature>
<evidence type="ECO:0000259" key="7">
    <source>
        <dbReference type="PROSITE" id="PS50188"/>
    </source>
</evidence>
<dbReference type="InterPro" id="IPR013320">
    <property type="entry name" value="ConA-like_dom_sf"/>
</dbReference>
<dbReference type="Ensembl" id="ENSCSRT00000007674.1">
    <property type="protein sequence ID" value="ENSCSRP00000007439.1"/>
    <property type="gene ID" value="ENSCSRG00000005437.1"/>
</dbReference>
<dbReference type="SUPFAM" id="SSF57845">
    <property type="entry name" value="B-box zinc-binding domain"/>
    <property type="match status" value="1"/>
</dbReference>
<dbReference type="InterPro" id="IPR013083">
    <property type="entry name" value="Znf_RING/FYVE/PHD"/>
</dbReference>
<dbReference type="Proteomes" id="UP000694403">
    <property type="component" value="Unplaced"/>
</dbReference>
<proteinExistence type="predicted"/>
<evidence type="ECO:0000256" key="3">
    <source>
        <dbReference type="ARBA" id="ARBA00022833"/>
    </source>
</evidence>
<dbReference type="SMART" id="SM00449">
    <property type="entry name" value="SPRY"/>
    <property type="match status" value="1"/>
</dbReference>
<evidence type="ECO:0000313" key="8">
    <source>
        <dbReference type="Ensembl" id="ENSCSRP00000007439.1"/>
    </source>
</evidence>
<dbReference type="InterPro" id="IPR001870">
    <property type="entry name" value="B30.2/SPRY"/>
</dbReference>
<keyword evidence="9" id="KW-1185">Reference proteome</keyword>
<organism evidence="8 9">
    <name type="scientific">Chelydra serpentina</name>
    <name type="common">Snapping turtle</name>
    <name type="synonym">Testudo serpentina</name>
    <dbReference type="NCBI Taxonomy" id="8475"/>
    <lineage>
        <taxon>Eukaryota</taxon>
        <taxon>Metazoa</taxon>
        <taxon>Chordata</taxon>
        <taxon>Craniata</taxon>
        <taxon>Vertebrata</taxon>
        <taxon>Euteleostomi</taxon>
        <taxon>Archelosauria</taxon>
        <taxon>Testudinata</taxon>
        <taxon>Testudines</taxon>
        <taxon>Cryptodira</taxon>
        <taxon>Durocryptodira</taxon>
        <taxon>Americhelydia</taxon>
        <taxon>Chelydroidea</taxon>
        <taxon>Chelydridae</taxon>
        <taxon>Chelydra</taxon>
    </lineage>
</organism>
<dbReference type="Pfam" id="PF13765">
    <property type="entry name" value="PRY"/>
    <property type="match status" value="1"/>
</dbReference>
<evidence type="ECO:0000256" key="5">
    <source>
        <dbReference type="SAM" id="MobiDB-lite"/>
    </source>
</evidence>
<feature type="compositionally biased region" description="Basic and acidic residues" evidence="5">
    <location>
        <begin position="292"/>
        <end position="314"/>
    </location>
</feature>
<dbReference type="InterPro" id="IPR006574">
    <property type="entry name" value="PRY"/>
</dbReference>
<dbReference type="PANTHER" id="PTHR24103">
    <property type="entry name" value="E3 UBIQUITIN-PROTEIN LIGASE TRIM"/>
    <property type="match status" value="1"/>
</dbReference>
<evidence type="ECO:0000256" key="2">
    <source>
        <dbReference type="ARBA" id="ARBA00022771"/>
    </source>
</evidence>
<evidence type="ECO:0000256" key="4">
    <source>
        <dbReference type="PROSITE-ProRule" id="PRU00175"/>
    </source>
</evidence>
<dbReference type="InterPro" id="IPR043136">
    <property type="entry name" value="B30.2/SPRY_sf"/>
</dbReference>
<dbReference type="SMART" id="SM00589">
    <property type="entry name" value="PRY"/>
    <property type="match status" value="1"/>
</dbReference>
<name>A0A8C3S2D1_CHESE</name>
<reference evidence="8" key="1">
    <citation type="submission" date="2025-08" db="UniProtKB">
        <authorList>
            <consortium name="Ensembl"/>
        </authorList>
    </citation>
    <scope>IDENTIFICATION</scope>
</reference>
<dbReference type="Gene3D" id="2.60.120.920">
    <property type="match status" value="1"/>
</dbReference>
<dbReference type="FunFam" id="2.60.120.920:FF:000004">
    <property type="entry name" value="Butyrophilin subfamily 1 member A1"/>
    <property type="match status" value="1"/>
</dbReference>
<feature type="domain" description="B30.2/SPRY" evidence="7">
    <location>
        <begin position="267"/>
        <end position="462"/>
    </location>
</feature>
<dbReference type="InterPro" id="IPR017907">
    <property type="entry name" value="Znf_RING_CS"/>
</dbReference>
<evidence type="ECO:0000259" key="6">
    <source>
        <dbReference type="PROSITE" id="PS50089"/>
    </source>
</evidence>
<dbReference type="InterPro" id="IPR001841">
    <property type="entry name" value="Znf_RING"/>
</dbReference>
<dbReference type="Gene3D" id="3.30.160.60">
    <property type="entry name" value="Classic Zinc Finger"/>
    <property type="match status" value="1"/>
</dbReference>
<dbReference type="PROSITE" id="PS00518">
    <property type="entry name" value="ZF_RING_1"/>
    <property type="match status" value="1"/>
</dbReference>
<dbReference type="PROSITE" id="PS50188">
    <property type="entry name" value="B302_SPRY"/>
    <property type="match status" value="1"/>
</dbReference>
<sequence length="470" mass="51981">MDYGKCNVEGQEPPAPLFLAGRELHDVTCLICRDYLMDPVTIECGHKFCLGCISQRCEGVETVACPQCGEMFQKRAFRPDMLLGNIIQFLKQRGLKPGQRGRKGNVCEEQGKELTRFCMEDVKALREDCKGSPAHCSHAVIPMAKAHSQRVSQVQIRDKTGYKTSRDFEQKQLYHLVFEHLRTFQPPHSPLAALTVCVGLSPSPLCPSSVTPPPPLLLSPPLPFLLPASTCPLPSSDTFPASPAPPTLSPSLFLTGRWALTDLRQPDPPSPTPAPGPDSVTLSPVDVTLDPDTAHPKLFLSKDRKSVKHGDTRQDLPNNPERFDSRPCVLGAEGFRGGRRYWEVEVGDKTRWDLGVCRESLSRKGNVTYTPKDGYWVVWLWDGEYKAFTSHPTPLPVSVRPRRVGIFLDYEAGEVSFYNVTDRSHLFTFTDTFRGKLRPYFCPGVNAGGTNAAPLIICPVPAQAGGNLCP</sequence>
<evidence type="ECO:0000313" key="9">
    <source>
        <dbReference type="Proteomes" id="UP000694403"/>
    </source>
</evidence>
<dbReference type="CDD" id="cd13745">
    <property type="entry name" value="SPRY_PRY_TRIM39"/>
    <property type="match status" value="1"/>
</dbReference>
<dbReference type="InterPro" id="IPR003877">
    <property type="entry name" value="SPRY_dom"/>
</dbReference>
<dbReference type="SMART" id="SM00184">
    <property type="entry name" value="RING"/>
    <property type="match status" value="1"/>
</dbReference>
<dbReference type="InterPro" id="IPR003879">
    <property type="entry name" value="Butyrophylin_SPRY"/>
</dbReference>
<keyword evidence="2 4" id="KW-0863">Zinc-finger</keyword>
<accession>A0A8C3S2D1</accession>
<dbReference type="SUPFAM" id="SSF49899">
    <property type="entry name" value="Concanavalin A-like lectins/glucanases"/>
    <property type="match status" value="1"/>
</dbReference>
<feature type="domain" description="RING-type" evidence="6">
    <location>
        <begin position="29"/>
        <end position="68"/>
    </location>
</feature>